<dbReference type="Proteomes" id="UP000239899">
    <property type="component" value="Unassembled WGS sequence"/>
</dbReference>
<reference evidence="2 3" key="1">
    <citation type="journal article" date="2018" name="Plant J.">
        <title>Genome sequences of Chlorella sorokiniana UTEX 1602 and Micractinium conductrix SAG 241.80: implications to maltose excretion by a green alga.</title>
        <authorList>
            <person name="Arriola M.B."/>
            <person name="Velmurugan N."/>
            <person name="Zhang Y."/>
            <person name="Plunkett M.H."/>
            <person name="Hondzo H."/>
            <person name="Barney B.M."/>
        </authorList>
    </citation>
    <scope>NUCLEOTIDE SEQUENCE [LARGE SCALE GENOMIC DNA]</scope>
    <source>
        <strain evidence="3">UTEX 1602</strain>
    </source>
</reference>
<dbReference type="PANTHER" id="PTHR11440">
    <property type="entry name" value="LECITHIN-CHOLESTEROL ACYLTRANSFERASE-RELATED"/>
    <property type="match status" value="1"/>
</dbReference>
<dbReference type="GO" id="GO:0008374">
    <property type="term" value="F:O-acyltransferase activity"/>
    <property type="evidence" value="ECO:0007669"/>
    <property type="project" value="InterPro"/>
</dbReference>
<evidence type="ECO:0000256" key="1">
    <source>
        <dbReference type="SAM" id="MobiDB-lite"/>
    </source>
</evidence>
<sequence>MECTHGGDCRSPAGIEVRPKPGFESGMGVAPGIPGGFGKTFGPLADALEQLGWSRGGDMRAHLYDWRRPPADWVRPGGSFDQLQNEIEAAVADFGRPVAAISLSLGSLYFGLFARRHVSVDWAEHHLAGHISLSGTWAGSLWAPLAIVAGGQDPESQGLNPLVPALQQDSLRSLLRSTPVLPYLAPAPAVFGDQPLVQDATSGQQYSAAQMAGWLRDSSAQQAADVWEASEAWMERGGAPPVESWCLFGTGVNTVTSIEVLPPGKAEQRYRLRYGDGDGTVPLPSLQVCDGWHAGAAGTAGTADSSSSTSSSRQPATHVRRYPGLGHGDIIHSAAAFADVLDALMKLGGAGRAHSQAF</sequence>
<proteinExistence type="predicted"/>
<feature type="region of interest" description="Disordered" evidence="1">
    <location>
        <begin position="297"/>
        <end position="321"/>
    </location>
</feature>
<accession>A0A2P6TNQ8</accession>
<organism evidence="2 3">
    <name type="scientific">Chlorella sorokiniana</name>
    <name type="common">Freshwater green alga</name>
    <dbReference type="NCBI Taxonomy" id="3076"/>
    <lineage>
        <taxon>Eukaryota</taxon>
        <taxon>Viridiplantae</taxon>
        <taxon>Chlorophyta</taxon>
        <taxon>core chlorophytes</taxon>
        <taxon>Trebouxiophyceae</taxon>
        <taxon>Chlorellales</taxon>
        <taxon>Chlorellaceae</taxon>
        <taxon>Chlorella clade</taxon>
        <taxon>Chlorella</taxon>
    </lineage>
</organism>
<evidence type="ECO:0000313" key="3">
    <source>
        <dbReference type="Proteomes" id="UP000239899"/>
    </source>
</evidence>
<feature type="region of interest" description="Disordered" evidence="1">
    <location>
        <begin position="1"/>
        <end position="21"/>
    </location>
</feature>
<comment type="caution">
    <text evidence="2">The sequence shown here is derived from an EMBL/GenBank/DDBJ whole genome shotgun (WGS) entry which is preliminary data.</text>
</comment>
<dbReference type="STRING" id="3076.A0A2P6TNQ8"/>
<feature type="compositionally biased region" description="Low complexity" evidence="1">
    <location>
        <begin position="297"/>
        <end position="312"/>
    </location>
</feature>
<gene>
    <name evidence="2" type="ORF">C2E21_5377</name>
</gene>
<dbReference type="Gene3D" id="3.40.50.1820">
    <property type="entry name" value="alpha/beta hydrolase"/>
    <property type="match status" value="1"/>
</dbReference>
<dbReference type="Pfam" id="PF02450">
    <property type="entry name" value="LCAT"/>
    <property type="match status" value="1"/>
</dbReference>
<protein>
    <submittedName>
        <fullName evidence="2">Group XV phospholipase</fullName>
    </submittedName>
</protein>
<dbReference type="InterPro" id="IPR003386">
    <property type="entry name" value="LACT/PDAT_acylTrfase"/>
</dbReference>
<name>A0A2P6TNQ8_CHLSO</name>
<evidence type="ECO:0000313" key="2">
    <source>
        <dbReference type="EMBL" id="PRW50953.1"/>
    </source>
</evidence>
<keyword evidence="3" id="KW-1185">Reference proteome</keyword>
<dbReference type="EMBL" id="LHPG02000010">
    <property type="protein sequence ID" value="PRW50953.1"/>
    <property type="molecule type" value="Genomic_DNA"/>
</dbReference>
<dbReference type="InterPro" id="IPR029058">
    <property type="entry name" value="AB_hydrolase_fold"/>
</dbReference>
<dbReference type="OrthoDB" id="190846at2759"/>
<dbReference type="SUPFAM" id="SSF53474">
    <property type="entry name" value="alpha/beta-Hydrolases"/>
    <property type="match status" value="1"/>
</dbReference>
<dbReference type="GO" id="GO:0006629">
    <property type="term" value="P:lipid metabolic process"/>
    <property type="evidence" value="ECO:0007669"/>
    <property type="project" value="InterPro"/>
</dbReference>
<dbReference type="AlphaFoldDB" id="A0A2P6TNQ8"/>